<accession>A0A9P4K7J5</accession>
<sequence>MAMCCSEAHSRVVTKRLQCTFCRSVERVRDVLRADTEVVRVRLLLMKRSRIKRRMLCWRAVALPNLGRQTVCGGLQCFAMGCEIRHVARERAVEGMRLVSARFGC</sequence>
<name>A0A9P4K7J5_9PLEO</name>
<evidence type="ECO:0000313" key="1">
    <source>
        <dbReference type="EMBL" id="KAF2261535.1"/>
    </source>
</evidence>
<gene>
    <name evidence="1" type="ORF">CC78DRAFT_349700</name>
</gene>
<dbReference type="EMBL" id="ML986656">
    <property type="protein sequence ID" value="KAF2261535.1"/>
    <property type="molecule type" value="Genomic_DNA"/>
</dbReference>
<keyword evidence="2" id="KW-1185">Reference proteome</keyword>
<dbReference type="AlphaFoldDB" id="A0A9P4K7J5"/>
<proteinExistence type="predicted"/>
<protein>
    <submittedName>
        <fullName evidence="1">Uncharacterized protein</fullName>
    </submittedName>
</protein>
<dbReference type="Proteomes" id="UP000800093">
    <property type="component" value="Unassembled WGS sequence"/>
</dbReference>
<organism evidence="1 2">
    <name type="scientific">Lojkania enalia</name>
    <dbReference type="NCBI Taxonomy" id="147567"/>
    <lineage>
        <taxon>Eukaryota</taxon>
        <taxon>Fungi</taxon>
        <taxon>Dikarya</taxon>
        <taxon>Ascomycota</taxon>
        <taxon>Pezizomycotina</taxon>
        <taxon>Dothideomycetes</taxon>
        <taxon>Pleosporomycetidae</taxon>
        <taxon>Pleosporales</taxon>
        <taxon>Pleosporales incertae sedis</taxon>
        <taxon>Lojkania</taxon>
    </lineage>
</organism>
<reference evidence="2" key="1">
    <citation type="journal article" date="2020" name="Stud. Mycol.">
        <title>101 Dothideomycetes genomes: A test case for predicting lifestyles and emergence of pathogens.</title>
        <authorList>
            <person name="Haridas S."/>
            <person name="Albert R."/>
            <person name="Binder M."/>
            <person name="Bloem J."/>
            <person name="LaButti K."/>
            <person name="Salamov A."/>
            <person name="Andreopoulos B."/>
            <person name="Baker S."/>
            <person name="Barry K."/>
            <person name="Bills G."/>
            <person name="Bluhm B."/>
            <person name="Cannon C."/>
            <person name="Castanera R."/>
            <person name="Culley D."/>
            <person name="Daum C."/>
            <person name="Ezra D."/>
            <person name="Gonzalez J."/>
            <person name="Henrissat B."/>
            <person name="Kuo A."/>
            <person name="Liang C."/>
            <person name="Lipzen A."/>
            <person name="Lutzoni F."/>
            <person name="Magnuson J."/>
            <person name="Mondo S."/>
            <person name="Nolan M."/>
            <person name="Ohm R."/>
            <person name="Pangilinan J."/>
            <person name="Park H.-J."/>
            <person name="Ramirez L."/>
            <person name="Alfaro M."/>
            <person name="Sun H."/>
            <person name="Tritt A."/>
            <person name="Yoshinaga Y."/>
            <person name="Zwiers L.-H."/>
            <person name="Turgeon B."/>
            <person name="Goodwin S."/>
            <person name="Spatafora J."/>
            <person name="Crous P."/>
            <person name="Grigoriev I."/>
        </authorList>
    </citation>
    <scope>NUCLEOTIDE SEQUENCE [LARGE SCALE GENOMIC DNA]</scope>
    <source>
        <strain evidence="2">CBS 304.66</strain>
    </source>
</reference>
<comment type="caution">
    <text evidence="1">The sequence shown here is derived from an EMBL/GenBank/DDBJ whole genome shotgun (WGS) entry which is preliminary data.</text>
</comment>
<evidence type="ECO:0000313" key="2">
    <source>
        <dbReference type="Proteomes" id="UP000800093"/>
    </source>
</evidence>